<dbReference type="CDD" id="cd16987">
    <property type="entry name" value="ANTH_N_AP180_plant"/>
    <property type="match status" value="1"/>
</dbReference>
<keyword evidence="8" id="KW-0968">Cytoplasmic vesicle</keyword>
<accession>A0ABP0WDJ3</accession>
<dbReference type="SMART" id="SM00273">
    <property type="entry name" value="ENTH"/>
    <property type="match status" value="1"/>
</dbReference>
<feature type="domain" description="ENTH" evidence="10">
    <location>
        <begin position="24"/>
        <end position="159"/>
    </location>
</feature>
<feature type="compositionally biased region" description="Polar residues" evidence="9">
    <location>
        <begin position="176"/>
        <end position="187"/>
    </location>
</feature>
<keyword evidence="5" id="KW-0333">Golgi apparatus</keyword>
<dbReference type="PROSITE" id="PS50942">
    <property type="entry name" value="ENTH"/>
    <property type="match status" value="1"/>
</dbReference>
<dbReference type="Proteomes" id="UP001497444">
    <property type="component" value="Chromosome 17"/>
</dbReference>
<dbReference type="SUPFAM" id="SSF48464">
    <property type="entry name" value="ENTH/VHS domain"/>
    <property type="match status" value="1"/>
</dbReference>
<dbReference type="InterPro" id="IPR011417">
    <property type="entry name" value="ANTH_dom"/>
</dbReference>
<keyword evidence="4" id="KW-0254">Endocytosis</keyword>
<dbReference type="InterPro" id="IPR045192">
    <property type="entry name" value="AP180-like"/>
</dbReference>
<evidence type="ECO:0000256" key="1">
    <source>
        <dbReference type="ARBA" id="ARBA00004132"/>
    </source>
</evidence>
<dbReference type="Gene3D" id="1.20.58.150">
    <property type="entry name" value="ANTH domain"/>
    <property type="match status" value="1"/>
</dbReference>
<dbReference type="InterPro" id="IPR013809">
    <property type="entry name" value="ENTH"/>
</dbReference>
<sequence>MAPRKLRQALGVVKDQTSISIAKVAGTKSPDLDVALVKACSHDEFFDDRYVEEVLHLTSLSRGYINACVVGLNRRLTKTHNWIVALKSLMLIHRLLRDGDPVFEQEMLRASRHGMRMLNLSYFRDDSDPHAWDYSSFVRTFGLFLDDRIDCSIFGNSSDRRRSRSHRSANRSRLSYRNSSGDSSPSRFHSRPAYDWTSPSPSRSNDSRSGYTYSDDRRYSGGGGGGYHDERRSPRYSERNDRFESRKEDVEDVPIKEMNTKMLLEKLPVMQQLLERVLGCRPTGAAKTNSLVQIALYPVVKESFQLYADLSEGTTMLLEGFFEMEQRDTVKAYDIYNCFAKQSEELHNFYNLCRKFGIARSSEYPTLQKISQEHLDTMENFLKTCKHGDSQGSKSPEPQPLQLEYRPETPQPEPTPEPQVVIPEPEAVTPPPETPQVEPESVQTEGDLLDLDKPTISQQDQENRLALALFSGTSQTTSNSSWEAFASDQGSQLSGGALQSDAADSGKAGWELALVASVSNLSKPTSATMAGGFDPLLLTSMYDQGATRQKQAATAIPAGSASSVCIPNRPSSSFLALPAPPGAMPLPESGEDPFAASVVIPPPSYVQIADMSKKQQLLVQEQMMWQKYQSDGMRGEQSFMKLYSNPHMGTVPQNSFGFHHYATWNPYHFSFSC</sequence>
<evidence type="ECO:0000256" key="7">
    <source>
        <dbReference type="ARBA" id="ARBA00023176"/>
    </source>
</evidence>
<evidence type="ECO:0000256" key="2">
    <source>
        <dbReference type="ARBA" id="ARBA00004555"/>
    </source>
</evidence>
<comment type="subcellular location">
    <subcellularLocation>
        <location evidence="1">Cytoplasmic vesicle</location>
        <location evidence="1">Clathrin-coated vesicle</location>
    </subcellularLocation>
    <subcellularLocation>
        <location evidence="2">Golgi apparatus</location>
    </subcellularLocation>
    <subcellularLocation>
        <location evidence="3">Membrane</location>
        <location evidence="3">Clathrin-coated pit</location>
    </subcellularLocation>
</comment>
<feature type="region of interest" description="Disordered" evidence="9">
    <location>
        <begin position="384"/>
        <end position="445"/>
    </location>
</feature>
<keyword evidence="12" id="KW-1185">Reference proteome</keyword>
<evidence type="ECO:0000256" key="5">
    <source>
        <dbReference type="ARBA" id="ARBA00023034"/>
    </source>
</evidence>
<reference evidence="11" key="1">
    <citation type="submission" date="2024-02" db="EMBL/GenBank/DDBJ databases">
        <authorList>
            <consortium name="ELIXIR-Norway"/>
            <consortium name="Elixir Norway"/>
        </authorList>
    </citation>
    <scope>NUCLEOTIDE SEQUENCE</scope>
</reference>
<evidence type="ECO:0000256" key="4">
    <source>
        <dbReference type="ARBA" id="ARBA00022583"/>
    </source>
</evidence>
<feature type="region of interest" description="Disordered" evidence="9">
    <location>
        <begin position="157"/>
        <end position="250"/>
    </location>
</feature>
<proteinExistence type="predicted"/>
<feature type="compositionally biased region" description="Low complexity" evidence="9">
    <location>
        <begin position="418"/>
        <end position="427"/>
    </location>
</feature>
<evidence type="ECO:0000313" key="12">
    <source>
        <dbReference type="Proteomes" id="UP001497444"/>
    </source>
</evidence>
<dbReference type="InterPro" id="IPR008942">
    <property type="entry name" value="ENTH_VHS"/>
</dbReference>
<protein>
    <recommendedName>
        <fullName evidence="10">ENTH domain-containing protein</fullName>
    </recommendedName>
</protein>
<gene>
    <name evidence="11" type="ORF">CSSPJE1EN1_LOCUS10411</name>
</gene>
<dbReference type="EMBL" id="OZ020112">
    <property type="protein sequence ID" value="CAK9264933.1"/>
    <property type="molecule type" value="Genomic_DNA"/>
</dbReference>
<evidence type="ECO:0000259" key="10">
    <source>
        <dbReference type="PROSITE" id="PS50942"/>
    </source>
</evidence>
<feature type="compositionally biased region" description="Basic residues" evidence="9">
    <location>
        <begin position="161"/>
        <end position="170"/>
    </location>
</feature>
<dbReference type="SUPFAM" id="SSF89009">
    <property type="entry name" value="GAT-like domain"/>
    <property type="match status" value="1"/>
</dbReference>
<feature type="compositionally biased region" description="Low complexity" evidence="9">
    <location>
        <begin position="198"/>
        <end position="209"/>
    </location>
</feature>
<dbReference type="Pfam" id="PF07651">
    <property type="entry name" value="ANTH"/>
    <property type="match status" value="2"/>
</dbReference>
<dbReference type="PANTHER" id="PTHR22951">
    <property type="entry name" value="CLATHRIN ASSEMBLY PROTEIN"/>
    <property type="match status" value="1"/>
</dbReference>
<name>A0ABP0WDJ3_9BRYO</name>
<evidence type="ECO:0000313" key="11">
    <source>
        <dbReference type="EMBL" id="CAK9264933.1"/>
    </source>
</evidence>
<evidence type="ECO:0000256" key="8">
    <source>
        <dbReference type="ARBA" id="ARBA00023329"/>
    </source>
</evidence>
<dbReference type="PANTHER" id="PTHR22951:SF13">
    <property type="entry name" value="ASSEMBLY PROTEIN, PUTATIVE, EXPRESSED-RELATED"/>
    <property type="match status" value="1"/>
</dbReference>
<dbReference type="InterPro" id="IPR014712">
    <property type="entry name" value="ANTH_dom_sf"/>
</dbReference>
<keyword evidence="7" id="KW-0168">Coated pit</keyword>
<keyword evidence="6" id="KW-0472">Membrane</keyword>
<evidence type="ECO:0000256" key="6">
    <source>
        <dbReference type="ARBA" id="ARBA00023136"/>
    </source>
</evidence>
<evidence type="ECO:0000256" key="3">
    <source>
        <dbReference type="ARBA" id="ARBA00004600"/>
    </source>
</evidence>
<evidence type="ECO:0000256" key="9">
    <source>
        <dbReference type="SAM" id="MobiDB-lite"/>
    </source>
</evidence>
<feature type="compositionally biased region" description="Basic and acidic residues" evidence="9">
    <location>
        <begin position="227"/>
        <end position="250"/>
    </location>
</feature>
<dbReference type="InterPro" id="IPR048050">
    <property type="entry name" value="ANTH_N_plant"/>
</dbReference>
<organism evidence="11 12">
    <name type="scientific">Sphagnum jensenii</name>
    <dbReference type="NCBI Taxonomy" id="128206"/>
    <lineage>
        <taxon>Eukaryota</taxon>
        <taxon>Viridiplantae</taxon>
        <taxon>Streptophyta</taxon>
        <taxon>Embryophyta</taxon>
        <taxon>Bryophyta</taxon>
        <taxon>Sphagnophytina</taxon>
        <taxon>Sphagnopsida</taxon>
        <taxon>Sphagnales</taxon>
        <taxon>Sphagnaceae</taxon>
        <taxon>Sphagnum</taxon>
    </lineage>
</organism>
<dbReference type="Gene3D" id="1.25.40.90">
    <property type="match status" value="1"/>
</dbReference>